<keyword evidence="3" id="KW-0804">Transcription</keyword>
<dbReference type="PROSITE" id="PS50977">
    <property type="entry name" value="HTH_TETR_2"/>
    <property type="match status" value="1"/>
</dbReference>
<dbReference type="PANTHER" id="PTHR30055:SF234">
    <property type="entry name" value="HTH-TYPE TRANSCRIPTIONAL REGULATOR BETI"/>
    <property type="match status" value="1"/>
</dbReference>
<dbReference type="GO" id="GO:0000976">
    <property type="term" value="F:transcription cis-regulatory region binding"/>
    <property type="evidence" value="ECO:0007669"/>
    <property type="project" value="TreeGrafter"/>
</dbReference>
<dbReference type="GO" id="GO:0003700">
    <property type="term" value="F:DNA-binding transcription factor activity"/>
    <property type="evidence" value="ECO:0007669"/>
    <property type="project" value="TreeGrafter"/>
</dbReference>
<dbReference type="AlphaFoldDB" id="A0A150SLL6"/>
<evidence type="ECO:0000256" key="3">
    <source>
        <dbReference type="ARBA" id="ARBA00023163"/>
    </source>
</evidence>
<protein>
    <recommendedName>
        <fullName evidence="5">HTH tetR-type domain-containing protein</fullName>
    </recommendedName>
</protein>
<dbReference type="InterPro" id="IPR009057">
    <property type="entry name" value="Homeodomain-like_sf"/>
</dbReference>
<gene>
    <name evidence="6" type="ORF">BE17_51945</name>
</gene>
<sequence>MSERPGLRERKKRQTRLAISQVATRLFIERGFDQVTVAEVAEAAQVSVNTVFNYFVTKEELFFDRAEEVEEAPSRIVRERRAGESAIEALRRGFLDVVKGKKEPLRAERLRPFMATVEASPALRARGQLMLVRSEARLAQTLIEQTGAPADDPTARVVAAMVIGLERVLVEELVARVLRGDADVEISAALSRLGERGFELLRSGVGDYCT</sequence>
<dbReference type="Gene3D" id="1.10.357.10">
    <property type="entry name" value="Tetracycline Repressor, domain 2"/>
    <property type="match status" value="1"/>
</dbReference>
<feature type="DNA-binding region" description="H-T-H motif" evidence="4">
    <location>
        <begin position="36"/>
        <end position="55"/>
    </location>
</feature>
<dbReference type="Gene3D" id="1.10.10.60">
    <property type="entry name" value="Homeodomain-like"/>
    <property type="match status" value="1"/>
</dbReference>
<dbReference type="SUPFAM" id="SSF46689">
    <property type="entry name" value="Homeodomain-like"/>
    <property type="match status" value="1"/>
</dbReference>
<dbReference type="Pfam" id="PF17754">
    <property type="entry name" value="TetR_C_14"/>
    <property type="match status" value="1"/>
</dbReference>
<dbReference type="InterPro" id="IPR041347">
    <property type="entry name" value="MftR_C"/>
</dbReference>
<dbReference type="EMBL" id="JEMB01000841">
    <property type="protein sequence ID" value="KYF93157.1"/>
    <property type="molecule type" value="Genomic_DNA"/>
</dbReference>
<proteinExistence type="predicted"/>
<accession>A0A150SLL6</accession>
<dbReference type="PRINTS" id="PR00455">
    <property type="entry name" value="HTHTETR"/>
</dbReference>
<evidence type="ECO:0000256" key="2">
    <source>
        <dbReference type="ARBA" id="ARBA00023125"/>
    </source>
</evidence>
<comment type="caution">
    <text evidence="6">The sequence shown here is derived from an EMBL/GenBank/DDBJ whole genome shotgun (WGS) entry which is preliminary data.</text>
</comment>
<keyword evidence="1" id="KW-0805">Transcription regulation</keyword>
<dbReference type="Proteomes" id="UP000075635">
    <property type="component" value="Unassembled WGS sequence"/>
</dbReference>
<name>A0A150SLL6_SORCE</name>
<feature type="domain" description="HTH tetR-type" evidence="5">
    <location>
        <begin position="13"/>
        <end position="73"/>
    </location>
</feature>
<organism evidence="6 7">
    <name type="scientific">Sorangium cellulosum</name>
    <name type="common">Polyangium cellulosum</name>
    <dbReference type="NCBI Taxonomy" id="56"/>
    <lineage>
        <taxon>Bacteria</taxon>
        <taxon>Pseudomonadati</taxon>
        <taxon>Myxococcota</taxon>
        <taxon>Polyangia</taxon>
        <taxon>Polyangiales</taxon>
        <taxon>Polyangiaceae</taxon>
        <taxon>Sorangium</taxon>
    </lineage>
</organism>
<evidence type="ECO:0000256" key="4">
    <source>
        <dbReference type="PROSITE-ProRule" id="PRU00335"/>
    </source>
</evidence>
<keyword evidence="2 4" id="KW-0238">DNA-binding</keyword>
<evidence type="ECO:0000259" key="5">
    <source>
        <dbReference type="PROSITE" id="PS50977"/>
    </source>
</evidence>
<evidence type="ECO:0000313" key="7">
    <source>
        <dbReference type="Proteomes" id="UP000075635"/>
    </source>
</evidence>
<reference evidence="6 7" key="1">
    <citation type="submission" date="2014-02" db="EMBL/GenBank/DDBJ databases">
        <title>The small core and large imbalanced accessory genome model reveals a collaborative survival strategy of Sorangium cellulosum strains in nature.</title>
        <authorList>
            <person name="Han K."/>
            <person name="Peng R."/>
            <person name="Blom J."/>
            <person name="Li Y.-Z."/>
        </authorList>
    </citation>
    <scope>NUCLEOTIDE SEQUENCE [LARGE SCALE GENOMIC DNA]</scope>
    <source>
        <strain evidence="6 7">So0011-07</strain>
    </source>
</reference>
<evidence type="ECO:0000313" key="6">
    <source>
        <dbReference type="EMBL" id="KYF93157.1"/>
    </source>
</evidence>
<dbReference type="Pfam" id="PF00440">
    <property type="entry name" value="TetR_N"/>
    <property type="match status" value="1"/>
</dbReference>
<evidence type="ECO:0000256" key="1">
    <source>
        <dbReference type="ARBA" id="ARBA00023015"/>
    </source>
</evidence>
<dbReference type="InterPro" id="IPR001647">
    <property type="entry name" value="HTH_TetR"/>
</dbReference>
<dbReference type="PANTHER" id="PTHR30055">
    <property type="entry name" value="HTH-TYPE TRANSCRIPTIONAL REGULATOR RUTR"/>
    <property type="match status" value="1"/>
</dbReference>
<dbReference type="InterPro" id="IPR050109">
    <property type="entry name" value="HTH-type_TetR-like_transc_reg"/>
</dbReference>